<comment type="caution">
    <text evidence="2">The sequence shown here is derived from an EMBL/GenBank/DDBJ whole genome shotgun (WGS) entry which is preliminary data.</text>
</comment>
<keyword evidence="5" id="KW-1185">Reference proteome</keyword>
<dbReference type="SUPFAM" id="SSF53098">
    <property type="entry name" value="Ribonuclease H-like"/>
    <property type="match status" value="1"/>
</dbReference>
<dbReference type="GO" id="GO:0003676">
    <property type="term" value="F:nucleic acid binding"/>
    <property type="evidence" value="ECO:0007669"/>
    <property type="project" value="InterPro"/>
</dbReference>
<dbReference type="Pfam" id="PF00665">
    <property type="entry name" value="rve"/>
    <property type="match status" value="1"/>
</dbReference>
<dbReference type="PROSITE" id="PS50994">
    <property type="entry name" value="INTEGRASE"/>
    <property type="match status" value="1"/>
</dbReference>
<feature type="domain" description="Integrase catalytic" evidence="1">
    <location>
        <begin position="93"/>
        <end position="256"/>
    </location>
</feature>
<dbReference type="GO" id="GO:0015074">
    <property type="term" value="P:DNA integration"/>
    <property type="evidence" value="ECO:0007669"/>
    <property type="project" value="InterPro"/>
</dbReference>
<evidence type="ECO:0000313" key="3">
    <source>
        <dbReference type="EMBL" id="KAE9300250.1"/>
    </source>
</evidence>
<dbReference type="InterPro" id="IPR001584">
    <property type="entry name" value="Integrase_cat-core"/>
</dbReference>
<dbReference type="Proteomes" id="UP000429607">
    <property type="component" value="Unassembled WGS sequence"/>
</dbReference>
<sequence length="510" mass="56450">MSHVNCPKRLRLSKSEGDVNEHSAAQYVLEETELHADEYREVQRRGIQGALKREVDSILFGGVGPKKCRKLLLRQTRNAPTYGQLKNRKAALRKKQSGRFIQAYSSMDFIFGLPPDVEDRTGVLVFVDRFTKMVYLIPVSDTATAAETAAHFIHCVSRYHGLPESIVSDRDPRFTSPFWSSLFQLLGTKLSMSTAAHLETDGQTERVNRVLEDVLRSYATSFASWSSFLPLAEFALNNAEHALTGLTPTTLAIRACLLLSLWATPRRLVAPLWTKKALATPDTAASPLTAWTTRTLIDPGNAGVQAAANYAPKIPARPADNAAVSEFVLQRKSIARFVRDALQDAVDKQKENADKRGRKNMAKFETGDQVLLSTDGIRSSAVTNLGASKLAPRFIGPFRVMKVNGEAYTLDIATSLRLHLTFYVGRLKKYRAATISSTVSSLAPERRATPPLTTCSPRRLKLRPSLRNLCRRRLSHRLSAQCTTRSDLQVVLGHPSVRATVAIPPRAADC</sequence>
<dbReference type="Pfam" id="PF24626">
    <property type="entry name" value="SH3_Tf2-1"/>
    <property type="match status" value="1"/>
</dbReference>
<dbReference type="PANTHER" id="PTHR37984">
    <property type="entry name" value="PROTEIN CBG26694"/>
    <property type="match status" value="1"/>
</dbReference>
<dbReference type="AlphaFoldDB" id="A0A6A3J2E8"/>
<name>A0A6A3J2E8_9STRA</name>
<dbReference type="EMBL" id="QXFV01002378">
    <property type="protein sequence ID" value="KAE8988670.1"/>
    <property type="molecule type" value="Genomic_DNA"/>
</dbReference>
<dbReference type="InterPro" id="IPR050951">
    <property type="entry name" value="Retrovirus_Pol_polyprotein"/>
</dbReference>
<dbReference type="EMBL" id="QXFT01002313">
    <property type="protein sequence ID" value="KAE9300250.1"/>
    <property type="molecule type" value="Genomic_DNA"/>
</dbReference>
<dbReference type="InterPro" id="IPR036397">
    <property type="entry name" value="RNaseH_sf"/>
</dbReference>
<reference evidence="2 4" key="1">
    <citation type="submission" date="2018-09" db="EMBL/GenBank/DDBJ databases">
        <title>Genomic investigation of the strawberry pathogen Phytophthora fragariae indicates pathogenicity is determined by transcriptional variation in three key races.</title>
        <authorList>
            <person name="Adams T.M."/>
            <person name="Armitage A.D."/>
            <person name="Sobczyk M.K."/>
            <person name="Bates H.J."/>
            <person name="Dunwell J.M."/>
            <person name="Nellist C.F."/>
            <person name="Harrison R.J."/>
        </authorList>
    </citation>
    <scope>NUCLEOTIDE SEQUENCE [LARGE SCALE GENOMIC DNA]</scope>
    <source>
        <strain evidence="2 4">SCRP249</strain>
        <strain evidence="3 5">SCRP333</strain>
    </source>
</reference>
<protein>
    <recommendedName>
        <fullName evidence="1">Integrase catalytic domain-containing protein</fullName>
    </recommendedName>
</protein>
<dbReference type="InterPro" id="IPR056924">
    <property type="entry name" value="SH3_Tf2-1"/>
</dbReference>
<proteinExistence type="predicted"/>
<evidence type="ECO:0000259" key="1">
    <source>
        <dbReference type="PROSITE" id="PS50994"/>
    </source>
</evidence>
<organism evidence="2 4">
    <name type="scientific">Phytophthora rubi</name>
    <dbReference type="NCBI Taxonomy" id="129364"/>
    <lineage>
        <taxon>Eukaryota</taxon>
        <taxon>Sar</taxon>
        <taxon>Stramenopiles</taxon>
        <taxon>Oomycota</taxon>
        <taxon>Peronosporomycetes</taxon>
        <taxon>Peronosporales</taxon>
        <taxon>Peronosporaceae</taxon>
        <taxon>Phytophthora</taxon>
    </lineage>
</organism>
<dbReference type="InterPro" id="IPR012337">
    <property type="entry name" value="RNaseH-like_sf"/>
</dbReference>
<accession>A0A6A3J2E8</accession>
<evidence type="ECO:0000313" key="4">
    <source>
        <dbReference type="Proteomes" id="UP000429607"/>
    </source>
</evidence>
<dbReference type="Gene3D" id="3.30.420.10">
    <property type="entry name" value="Ribonuclease H-like superfamily/Ribonuclease H"/>
    <property type="match status" value="1"/>
</dbReference>
<evidence type="ECO:0000313" key="2">
    <source>
        <dbReference type="EMBL" id="KAE8988670.1"/>
    </source>
</evidence>
<dbReference type="PANTHER" id="PTHR37984:SF5">
    <property type="entry name" value="PROTEIN NYNRIN-LIKE"/>
    <property type="match status" value="1"/>
</dbReference>
<gene>
    <name evidence="2" type="ORF">PR001_g21978</name>
    <name evidence="3" type="ORF">PR003_g22791</name>
</gene>
<dbReference type="Proteomes" id="UP000434957">
    <property type="component" value="Unassembled WGS sequence"/>
</dbReference>
<evidence type="ECO:0000313" key="5">
    <source>
        <dbReference type="Proteomes" id="UP000434957"/>
    </source>
</evidence>